<organism evidence="2 3">
    <name type="scientific">Amblyomma americanum</name>
    <name type="common">Lone star tick</name>
    <dbReference type="NCBI Taxonomy" id="6943"/>
    <lineage>
        <taxon>Eukaryota</taxon>
        <taxon>Metazoa</taxon>
        <taxon>Ecdysozoa</taxon>
        <taxon>Arthropoda</taxon>
        <taxon>Chelicerata</taxon>
        <taxon>Arachnida</taxon>
        <taxon>Acari</taxon>
        <taxon>Parasitiformes</taxon>
        <taxon>Ixodida</taxon>
        <taxon>Ixodoidea</taxon>
        <taxon>Ixodidae</taxon>
        <taxon>Amblyomminae</taxon>
        <taxon>Amblyomma</taxon>
    </lineage>
</organism>
<reference evidence="2 3" key="1">
    <citation type="journal article" date="2023" name="Arcadia Sci">
        <title>De novo assembly of a long-read Amblyomma americanum tick genome.</title>
        <authorList>
            <person name="Chou S."/>
            <person name="Poskanzer K.E."/>
            <person name="Rollins M."/>
            <person name="Thuy-Boun P.S."/>
        </authorList>
    </citation>
    <scope>NUCLEOTIDE SEQUENCE [LARGE SCALE GENOMIC DNA]</scope>
    <source>
        <strain evidence="2">F_SG_1</strain>
        <tissue evidence="2">Salivary glands</tissue>
    </source>
</reference>
<evidence type="ECO:0000313" key="3">
    <source>
        <dbReference type="Proteomes" id="UP001321473"/>
    </source>
</evidence>
<sequence length="124" mass="13646">MFGVPSVKLCLDSSVVISARGFQMRSVMLGSYDELMVAEKFNGRLKRSSSLGKLRASIRRSSAKLVQKLRGSDFALDDDLAARMKRASSMCALSTDPQAKSNLINMRPRTASSDQLRSASKREL</sequence>
<proteinExistence type="predicted"/>
<evidence type="ECO:0000313" key="2">
    <source>
        <dbReference type="EMBL" id="KAK8768875.1"/>
    </source>
</evidence>
<evidence type="ECO:0000256" key="1">
    <source>
        <dbReference type="SAM" id="MobiDB-lite"/>
    </source>
</evidence>
<name>A0AAQ4E2D5_AMBAM</name>
<dbReference type="EMBL" id="JARKHS020023333">
    <property type="protein sequence ID" value="KAK8768875.1"/>
    <property type="molecule type" value="Genomic_DNA"/>
</dbReference>
<gene>
    <name evidence="2" type="ORF">V5799_014660</name>
</gene>
<protein>
    <submittedName>
        <fullName evidence="2">Uncharacterized protein</fullName>
    </submittedName>
</protein>
<feature type="compositionally biased region" description="Polar residues" evidence="1">
    <location>
        <begin position="98"/>
        <end position="118"/>
    </location>
</feature>
<comment type="caution">
    <text evidence="2">The sequence shown here is derived from an EMBL/GenBank/DDBJ whole genome shotgun (WGS) entry which is preliminary data.</text>
</comment>
<feature type="region of interest" description="Disordered" evidence="1">
    <location>
        <begin position="98"/>
        <end position="124"/>
    </location>
</feature>
<dbReference type="AlphaFoldDB" id="A0AAQ4E2D5"/>
<keyword evidence="3" id="KW-1185">Reference proteome</keyword>
<dbReference type="Proteomes" id="UP001321473">
    <property type="component" value="Unassembled WGS sequence"/>
</dbReference>
<accession>A0AAQ4E2D5</accession>